<evidence type="ECO:0000313" key="2">
    <source>
        <dbReference type="Proteomes" id="UP000218231"/>
    </source>
</evidence>
<comment type="caution">
    <text evidence="1">The sequence shown here is derived from an EMBL/GenBank/DDBJ whole genome shotgun (WGS) entry which is preliminary data.</text>
</comment>
<dbReference type="Pfam" id="PF00873">
    <property type="entry name" value="ACR_tran"/>
    <property type="match status" value="1"/>
</dbReference>
<accession>A0A2A2K3I0</accession>
<reference evidence="1 2" key="1">
    <citation type="journal article" date="2017" name="Curr. Biol.">
        <title>Genome architecture and evolution of a unichromosomal asexual nematode.</title>
        <authorList>
            <person name="Fradin H."/>
            <person name="Zegar C."/>
            <person name="Gutwein M."/>
            <person name="Lucas J."/>
            <person name="Kovtun M."/>
            <person name="Corcoran D."/>
            <person name="Baugh L.R."/>
            <person name="Kiontke K."/>
            <person name="Gunsalus K."/>
            <person name="Fitch D.H."/>
            <person name="Piano F."/>
        </authorList>
    </citation>
    <scope>NUCLEOTIDE SEQUENCE [LARGE SCALE GENOMIC DNA]</scope>
    <source>
        <strain evidence="1">PF1309</strain>
    </source>
</reference>
<dbReference type="STRING" id="2018661.A0A2A2K3I0"/>
<dbReference type="InterPro" id="IPR001036">
    <property type="entry name" value="Acrflvin-R"/>
</dbReference>
<proteinExistence type="predicted"/>
<dbReference type="EMBL" id="LIAE01009736">
    <property type="protein sequence ID" value="PAV68556.1"/>
    <property type="molecule type" value="Genomic_DNA"/>
</dbReference>
<organism evidence="1 2">
    <name type="scientific">Diploscapter pachys</name>
    <dbReference type="NCBI Taxonomy" id="2018661"/>
    <lineage>
        <taxon>Eukaryota</taxon>
        <taxon>Metazoa</taxon>
        <taxon>Ecdysozoa</taxon>
        <taxon>Nematoda</taxon>
        <taxon>Chromadorea</taxon>
        <taxon>Rhabditida</taxon>
        <taxon>Rhabditina</taxon>
        <taxon>Rhabditomorpha</taxon>
        <taxon>Rhabditoidea</taxon>
        <taxon>Rhabditidae</taxon>
        <taxon>Diploscapter</taxon>
    </lineage>
</organism>
<dbReference type="Gene3D" id="3.30.70.1320">
    <property type="entry name" value="Multidrug efflux transporter AcrB pore domain like"/>
    <property type="match status" value="1"/>
</dbReference>
<dbReference type="GO" id="GO:0022857">
    <property type="term" value="F:transmembrane transporter activity"/>
    <property type="evidence" value="ECO:0007669"/>
    <property type="project" value="InterPro"/>
</dbReference>
<gene>
    <name evidence="1" type="ORF">WR25_09226</name>
</gene>
<protein>
    <submittedName>
        <fullName evidence="1">Uncharacterized protein</fullName>
    </submittedName>
</protein>
<dbReference type="SUPFAM" id="SSF82693">
    <property type="entry name" value="Multidrug efflux transporter AcrB pore domain, PN1, PN2, PC1 and PC2 subdomains"/>
    <property type="match status" value="1"/>
</dbReference>
<dbReference type="GO" id="GO:0016020">
    <property type="term" value="C:membrane"/>
    <property type="evidence" value="ECO:0007669"/>
    <property type="project" value="InterPro"/>
</dbReference>
<dbReference type="Proteomes" id="UP000218231">
    <property type="component" value="Unassembled WGS sequence"/>
</dbReference>
<sequence>MVVRRDGDTLIRLSDIGTAELGATSYDTSGIMDGEPAVFIGLHATPAGNPLTIVGSVQEMMPQIRETMPPGMTANIVPWSRRW</sequence>
<evidence type="ECO:0000313" key="1">
    <source>
        <dbReference type="EMBL" id="PAV68556.1"/>
    </source>
</evidence>
<keyword evidence="2" id="KW-1185">Reference proteome</keyword>
<dbReference type="AlphaFoldDB" id="A0A2A2K3I0"/>
<name>A0A2A2K3I0_9BILA</name>